<reference evidence="2" key="1">
    <citation type="journal article" date="2021" name="Proc. Natl. Acad. Sci. U.S.A.">
        <title>A Catalog of Tens of Thousands of Viruses from Human Metagenomes Reveals Hidden Associations with Chronic Diseases.</title>
        <authorList>
            <person name="Tisza M.J."/>
            <person name="Buck C.B."/>
        </authorList>
    </citation>
    <scope>NUCLEOTIDE SEQUENCE</scope>
    <source>
        <strain evidence="2">Ct3it16</strain>
    </source>
</reference>
<sequence>MNFTSTPLPLGVFALHLKCFFCYLNFSNFNLF</sequence>
<evidence type="ECO:0000313" key="2">
    <source>
        <dbReference type="EMBL" id="DAE06284.1"/>
    </source>
</evidence>
<keyword evidence="1" id="KW-0472">Membrane</keyword>
<keyword evidence="1" id="KW-1133">Transmembrane helix</keyword>
<organism evidence="2">
    <name type="scientific">Myoviridae sp. ct3it16</name>
    <dbReference type="NCBI Taxonomy" id="2825027"/>
    <lineage>
        <taxon>Viruses</taxon>
        <taxon>Duplodnaviria</taxon>
        <taxon>Heunggongvirae</taxon>
        <taxon>Uroviricota</taxon>
        <taxon>Caudoviricetes</taxon>
    </lineage>
</organism>
<evidence type="ECO:0000256" key="1">
    <source>
        <dbReference type="SAM" id="Phobius"/>
    </source>
</evidence>
<proteinExistence type="predicted"/>
<name>A0A8S5PJB9_9CAUD</name>
<dbReference type="EMBL" id="BK015432">
    <property type="protein sequence ID" value="DAE06284.1"/>
    <property type="molecule type" value="Genomic_DNA"/>
</dbReference>
<protein>
    <submittedName>
        <fullName evidence="2">Uncharacterized protein</fullName>
    </submittedName>
</protein>
<keyword evidence="1" id="KW-0812">Transmembrane</keyword>
<accession>A0A8S5PJB9</accession>
<feature type="transmembrane region" description="Helical" evidence="1">
    <location>
        <begin position="6"/>
        <end position="26"/>
    </location>
</feature>